<proteinExistence type="predicted"/>
<evidence type="ECO:0000256" key="1">
    <source>
        <dbReference type="SAM" id="MobiDB-lite"/>
    </source>
</evidence>
<name>A0A7R9WMB3_9STRA</name>
<evidence type="ECO:0000313" key="2">
    <source>
        <dbReference type="EMBL" id="CAD8328663.1"/>
    </source>
</evidence>
<sequence>MKQLLAGQERHIPSGTGRYHTPSHEHYTKKLSVRLGAYLNARLRKDLAEKHRIADEIIEELNTEGFTMIAKNGTELTTLKQKRAKIFVKFRGMVRSRQNQERRSPFHRQNCG</sequence>
<organism evidence="2">
    <name type="scientific">Craspedostauros australis</name>
    <dbReference type="NCBI Taxonomy" id="1486917"/>
    <lineage>
        <taxon>Eukaryota</taxon>
        <taxon>Sar</taxon>
        <taxon>Stramenopiles</taxon>
        <taxon>Ochrophyta</taxon>
        <taxon>Bacillariophyta</taxon>
        <taxon>Bacillariophyceae</taxon>
        <taxon>Bacillariophycidae</taxon>
        <taxon>Naviculales</taxon>
        <taxon>Naviculaceae</taxon>
        <taxon>Craspedostauros</taxon>
    </lineage>
</organism>
<gene>
    <name evidence="2" type="ORF">CAUS1442_LOCUS760</name>
</gene>
<dbReference type="EMBL" id="HBEF01001205">
    <property type="protein sequence ID" value="CAD8328663.1"/>
    <property type="molecule type" value="Transcribed_RNA"/>
</dbReference>
<reference evidence="2" key="1">
    <citation type="submission" date="2021-01" db="EMBL/GenBank/DDBJ databases">
        <authorList>
            <person name="Corre E."/>
            <person name="Pelletier E."/>
            <person name="Niang G."/>
            <person name="Scheremetjew M."/>
            <person name="Finn R."/>
            <person name="Kale V."/>
            <person name="Holt S."/>
            <person name="Cochrane G."/>
            <person name="Meng A."/>
            <person name="Brown T."/>
            <person name="Cohen L."/>
        </authorList>
    </citation>
    <scope>NUCLEOTIDE SEQUENCE</scope>
    <source>
        <strain evidence="2">CCMP3328</strain>
    </source>
</reference>
<feature type="region of interest" description="Disordered" evidence="1">
    <location>
        <begin position="1"/>
        <end position="23"/>
    </location>
</feature>
<protein>
    <submittedName>
        <fullName evidence="2">Uncharacterized protein</fullName>
    </submittedName>
</protein>
<dbReference type="AlphaFoldDB" id="A0A7R9WMB3"/>
<accession>A0A7R9WMB3</accession>